<feature type="transmembrane region" description="Helical" evidence="12">
    <location>
        <begin position="343"/>
        <end position="365"/>
    </location>
</feature>
<evidence type="ECO:0000256" key="1">
    <source>
        <dbReference type="ARBA" id="ARBA00001970"/>
    </source>
</evidence>
<keyword evidence="7" id="KW-0408">Iron</keyword>
<gene>
    <name evidence="13" type="ORF">TKK_005791</name>
</gene>
<comment type="cofactor">
    <cofactor evidence="1">
        <name>heme b</name>
        <dbReference type="ChEBI" id="CHEBI:60344"/>
    </cofactor>
</comment>
<protein>
    <recommendedName>
        <fullName evidence="15">Cytochrome c oxidase assembly protein COX15 homolog</fullName>
    </recommendedName>
</protein>
<keyword evidence="9 12" id="KW-0472">Membrane</keyword>
<comment type="subcellular location">
    <subcellularLocation>
        <location evidence="2">Membrane</location>
        <topology evidence="2">Multi-pass membrane protein</topology>
    </subcellularLocation>
</comment>
<sequence length="407" mass="46582">MNFINKFLRHSSDNFKNIFIRKQYMKTVSYVLQRSQHVPSTTASNKIIGYWFLTCGGMVYVAVSLGGITRLTESGLSMVNWKLFGERMPSDNDSWQEEFKKYQEFPEYKVLNKDMSLEEFKKIWWMEYAHRMWGRLIGAAFFLPATYFWATKRFNKNTKKRILMLGGLIGAQGLMGWHMVKSGLEKNLSDPNDIPRVSQYRLAAHLSFALALYVGFLHTALDYLAPIKINNMNFFSSQNIQSQYKKIKKLRFFAQSCKGLIFLTAVSGAFVAGLDAGLIYNSFPKMAESWIPSEIFHLQPILRNFTENPATVQFDHRLLGISTLCFTTYVGIYSIKYKLHRRACIAAVAMTVVAYLQASLGILTLLNQVPIPLAASHQAGSVALLSAVTWYCHETKFINKLKTMKMF</sequence>
<dbReference type="GO" id="GO:0006783">
    <property type="term" value="P:heme biosynthetic process"/>
    <property type="evidence" value="ECO:0007669"/>
    <property type="project" value="UniProtKB-KW"/>
</dbReference>
<feature type="transmembrane region" description="Helical" evidence="12">
    <location>
        <begin position="371"/>
        <end position="392"/>
    </location>
</feature>
<feature type="transmembrane region" description="Helical" evidence="12">
    <location>
        <begin position="132"/>
        <end position="150"/>
    </location>
</feature>
<feature type="transmembrane region" description="Helical" evidence="12">
    <location>
        <begin position="259"/>
        <end position="280"/>
    </location>
</feature>
<feature type="transmembrane region" description="Helical" evidence="12">
    <location>
        <begin position="162"/>
        <end position="180"/>
    </location>
</feature>
<keyword evidence="6" id="KW-0560">Oxidoreductase</keyword>
<dbReference type="InterPro" id="IPR003780">
    <property type="entry name" value="COX15/CtaA_fam"/>
</dbReference>
<evidence type="ECO:0000256" key="11">
    <source>
        <dbReference type="ARBA" id="ARBA00048044"/>
    </source>
</evidence>
<evidence type="ECO:0008006" key="15">
    <source>
        <dbReference type="Google" id="ProtNLM"/>
    </source>
</evidence>
<keyword evidence="3 12" id="KW-0812">Transmembrane</keyword>
<dbReference type="Proteomes" id="UP001627154">
    <property type="component" value="Unassembled WGS sequence"/>
</dbReference>
<evidence type="ECO:0000256" key="7">
    <source>
        <dbReference type="ARBA" id="ARBA00023004"/>
    </source>
</evidence>
<evidence type="ECO:0000256" key="4">
    <source>
        <dbReference type="ARBA" id="ARBA00022723"/>
    </source>
</evidence>
<evidence type="ECO:0000256" key="10">
    <source>
        <dbReference type="ARBA" id="ARBA00044501"/>
    </source>
</evidence>
<evidence type="ECO:0000256" key="2">
    <source>
        <dbReference type="ARBA" id="ARBA00004141"/>
    </source>
</evidence>
<dbReference type="InterPro" id="IPR023754">
    <property type="entry name" value="HemeA_Synthase_type2"/>
</dbReference>
<dbReference type="EMBL" id="JBJJXI010000049">
    <property type="protein sequence ID" value="KAL3401184.1"/>
    <property type="molecule type" value="Genomic_DNA"/>
</dbReference>
<comment type="catalytic activity">
    <reaction evidence="11">
        <text>Fe(II)-heme o + 2 A + H2O = Fe(II)-heme a + 2 AH2</text>
        <dbReference type="Rhea" id="RHEA:63388"/>
        <dbReference type="ChEBI" id="CHEBI:13193"/>
        <dbReference type="ChEBI" id="CHEBI:15377"/>
        <dbReference type="ChEBI" id="CHEBI:17499"/>
        <dbReference type="ChEBI" id="CHEBI:60530"/>
        <dbReference type="ChEBI" id="CHEBI:61715"/>
        <dbReference type="EC" id="1.17.99.9"/>
    </reaction>
    <physiologicalReaction direction="left-to-right" evidence="11">
        <dbReference type="Rhea" id="RHEA:63389"/>
    </physiologicalReaction>
</comment>
<dbReference type="AlphaFoldDB" id="A0ABD2X7J2"/>
<evidence type="ECO:0000313" key="13">
    <source>
        <dbReference type="EMBL" id="KAL3401184.1"/>
    </source>
</evidence>
<keyword evidence="5 12" id="KW-1133">Transmembrane helix</keyword>
<dbReference type="PANTHER" id="PTHR23289:SF2">
    <property type="entry name" value="CYTOCHROME C OXIDASE ASSEMBLY PROTEIN COX15 HOMOLOG"/>
    <property type="match status" value="1"/>
</dbReference>
<evidence type="ECO:0000256" key="5">
    <source>
        <dbReference type="ARBA" id="ARBA00022989"/>
    </source>
</evidence>
<dbReference type="GO" id="GO:0046872">
    <property type="term" value="F:metal ion binding"/>
    <property type="evidence" value="ECO:0007669"/>
    <property type="project" value="UniProtKB-KW"/>
</dbReference>
<keyword evidence="14" id="KW-1185">Reference proteome</keyword>
<evidence type="ECO:0000313" key="14">
    <source>
        <dbReference type="Proteomes" id="UP001627154"/>
    </source>
</evidence>
<name>A0ABD2X7J2_9HYME</name>
<organism evidence="13 14">
    <name type="scientific">Trichogramma kaykai</name>
    <dbReference type="NCBI Taxonomy" id="54128"/>
    <lineage>
        <taxon>Eukaryota</taxon>
        <taxon>Metazoa</taxon>
        <taxon>Ecdysozoa</taxon>
        <taxon>Arthropoda</taxon>
        <taxon>Hexapoda</taxon>
        <taxon>Insecta</taxon>
        <taxon>Pterygota</taxon>
        <taxon>Neoptera</taxon>
        <taxon>Endopterygota</taxon>
        <taxon>Hymenoptera</taxon>
        <taxon>Apocrita</taxon>
        <taxon>Proctotrupomorpha</taxon>
        <taxon>Chalcidoidea</taxon>
        <taxon>Trichogrammatidae</taxon>
        <taxon>Trichogramma</taxon>
    </lineage>
</organism>
<feature type="transmembrane region" description="Helical" evidence="12">
    <location>
        <begin position="200"/>
        <end position="225"/>
    </location>
</feature>
<evidence type="ECO:0000256" key="3">
    <source>
        <dbReference type="ARBA" id="ARBA00022692"/>
    </source>
</evidence>
<evidence type="ECO:0000256" key="8">
    <source>
        <dbReference type="ARBA" id="ARBA00023133"/>
    </source>
</evidence>
<evidence type="ECO:0000256" key="9">
    <source>
        <dbReference type="ARBA" id="ARBA00023136"/>
    </source>
</evidence>
<keyword evidence="8" id="KW-0350">Heme biosynthesis</keyword>
<dbReference type="GO" id="GO:0016020">
    <property type="term" value="C:membrane"/>
    <property type="evidence" value="ECO:0007669"/>
    <property type="project" value="UniProtKB-SubCell"/>
</dbReference>
<evidence type="ECO:0000256" key="6">
    <source>
        <dbReference type="ARBA" id="ARBA00023002"/>
    </source>
</evidence>
<evidence type="ECO:0000256" key="12">
    <source>
        <dbReference type="SAM" id="Phobius"/>
    </source>
</evidence>
<feature type="transmembrane region" description="Helical" evidence="12">
    <location>
        <begin position="47"/>
        <end position="68"/>
    </location>
</feature>
<comment type="caution">
    <text evidence="13">The sequence shown here is derived from an EMBL/GenBank/DDBJ whole genome shotgun (WGS) entry which is preliminary data.</text>
</comment>
<dbReference type="PANTHER" id="PTHR23289">
    <property type="entry name" value="CYTOCHROME C OXIDASE ASSEMBLY PROTEIN COX15"/>
    <property type="match status" value="1"/>
</dbReference>
<dbReference type="Pfam" id="PF02628">
    <property type="entry name" value="COX15-CtaA"/>
    <property type="match status" value="1"/>
</dbReference>
<accession>A0ABD2X7J2</accession>
<dbReference type="GO" id="GO:0120547">
    <property type="term" value="F:heme A synthase activity"/>
    <property type="evidence" value="ECO:0007669"/>
    <property type="project" value="UniProtKB-EC"/>
</dbReference>
<keyword evidence="4" id="KW-0479">Metal-binding</keyword>
<proteinExistence type="predicted"/>
<comment type="pathway">
    <text evidence="10">Porphyrin-containing compound metabolism; heme A biosynthesis; heme A from heme O: step 1/1.</text>
</comment>
<feature type="transmembrane region" description="Helical" evidence="12">
    <location>
        <begin position="318"/>
        <end position="336"/>
    </location>
</feature>
<reference evidence="13 14" key="1">
    <citation type="journal article" date="2024" name="bioRxiv">
        <title>A reference genome for Trichogramma kaykai: A tiny desert-dwelling parasitoid wasp with competing sex-ratio distorters.</title>
        <authorList>
            <person name="Culotta J."/>
            <person name="Lindsey A.R."/>
        </authorList>
    </citation>
    <scope>NUCLEOTIDE SEQUENCE [LARGE SCALE GENOMIC DNA]</scope>
    <source>
        <strain evidence="13 14">KSX58</strain>
    </source>
</reference>